<dbReference type="AlphaFoldDB" id="A0A1C3YWX1"/>
<feature type="transmembrane region" description="Helical" evidence="1">
    <location>
        <begin position="136"/>
        <end position="153"/>
    </location>
</feature>
<dbReference type="NCBIfam" id="TIGR04010">
    <property type="entry name" value="WcaD"/>
    <property type="match status" value="1"/>
</dbReference>
<dbReference type="OrthoDB" id="6565253at2"/>
<feature type="transmembrane region" description="Helical" evidence="1">
    <location>
        <begin position="203"/>
        <end position="231"/>
    </location>
</feature>
<keyword evidence="1" id="KW-1133">Transmembrane helix</keyword>
<sequence>MSHSIKVCSYLLLPLIYLLVNVKIVSLGESFPVTIVTFLPVLLLLYVERINLKKLMIALGVGAALTLFNYVFGKSLDTSKYVTSTMLFVYIVIIIGMVWSIRFKTVSPHNYRKILRFFYAVVALVVMLAAMEMAQIILTGGSSLMEVISKYLIYSNSYVLNFIKFGGKRTTALYFEPAFFALALISIWLSIKQFGIKTPKTDAMILAGIVLSGSFSGVMTFILFYLLEWAFQYLNKEAIRKKLPLAIISLAVFIVGVVFAFPYIATRVGDLGTEGSSSYYRIIGPLVMVGYSLTNIDGVVRFGSLYEYVASFGIFNGADVGKTIDNGLYLLIIYFSWFAVILTGWYLFKVGKMMVSAFGNNQNFRVQLYLFTPISLFFTGSIFSPEYAFLIVCPFILRKALNIVKT</sequence>
<feature type="transmembrane region" description="Helical" evidence="1">
    <location>
        <begin position="278"/>
        <end position="296"/>
    </location>
</feature>
<organism evidence="2 3">
    <name type="scientific">Kosakonia oryzendophytica</name>
    <dbReference type="NCBI Taxonomy" id="1005665"/>
    <lineage>
        <taxon>Bacteria</taxon>
        <taxon>Pseudomonadati</taxon>
        <taxon>Pseudomonadota</taxon>
        <taxon>Gammaproteobacteria</taxon>
        <taxon>Enterobacterales</taxon>
        <taxon>Enterobacteriaceae</taxon>
        <taxon>Kosakonia</taxon>
    </lineage>
</organism>
<gene>
    <name evidence="2" type="ORF">GA0061071_101201</name>
</gene>
<feature type="transmembrane region" description="Helical" evidence="1">
    <location>
        <begin position="368"/>
        <end position="397"/>
    </location>
</feature>
<keyword evidence="1" id="KW-0812">Transmembrane</keyword>
<protein>
    <submittedName>
        <fullName evidence="2">Putative colanic acid polymerase</fullName>
    </submittedName>
</protein>
<name>A0A1C3YWX1_9ENTR</name>
<reference evidence="3" key="1">
    <citation type="submission" date="2016-08" db="EMBL/GenBank/DDBJ databases">
        <authorList>
            <person name="Varghese N."/>
            <person name="Submissions Spin"/>
        </authorList>
    </citation>
    <scope>NUCLEOTIDE SEQUENCE [LARGE SCALE GENOMIC DNA]</scope>
    <source>
        <strain evidence="3">REICA_082</strain>
    </source>
</reference>
<keyword evidence="1" id="KW-0472">Membrane</keyword>
<feature type="transmembrane region" description="Helical" evidence="1">
    <location>
        <begin position="243"/>
        <end position="266"/>
    </location>
</feature>
<feature type="transmembrane region" description="Helical" evidence="1">
    <location>
        <begin position="7"/>
        <end position="25"/>
    </location>
</feature>
<feature type="transmembrane region" description="Helical" evidence="1">
    <location>
        <begin position="114"/>
        <end position="130"/>
    </location>
</feature>
<feature type="transmembrane region" description="Helical" evidence="1">
    <location>
        <begin position="84"/>
        <end position="102"/>
    </location>
</feature>
<evidence type="ECO:0000313" key="3">
    <source>
        <dbReference type="Proteomes" id="UP000198975"/>
    </source>
</evidence>
<feature type="transmembrane region" description="Helical" evidence="1">
    <location>
        <begin position="173"/>
        <end position="191"/>
    </location>
</feature>
<dbReference type="RefSeq" id="WP_088238054.1">
    <property type="nucleotide sequence ID" value="NZ_FMAY01000001.1"/>
</dbReference>
<dbReference type="InterPro" id="IPR024013">
    <property type="entry name" value="Colanic_acid_synth_WcaD"/>
</dbReference>
<dbReference type="Proteomes" id="UP000198975">
    <property type="component" value="Unassembled WGS sequence"/>
</dbReference>
<proteinExistence type="predicted"/>
<keyword evidence="3" id="KW-1185">Reference proteome</keyword>
<evidence type="ECO:0000313" key="2">
    <source>
        <dbReference type="EMBL" id="SCB74518.1"/>
    </source>
</evidence>
<accession>A0A1C3YWX1</accession>
<dbReference type="EMBL" id="FMAY01000001">
    <property type="protein sequence ID" value="SCB74518.1"/>
    <property type="molecule type" value="Genomic_DNA"/>
</dbReference>
<feature type="transmembrane region" description="Helical" evidence="1">
    <location>
        <begin position="31"/>
        <end position="48"/>
    </location>
</feature>
<feature type="transmembrane region" description="Helical" evidence="1">
    <location>
        <begin position="328"/>
        <end position="348"/>
    </location>
</feature>
<feature type="transmembrane region" description="Helical" evidence="1">
    <location>
        <begin position="55"/>
        <end position="72"/>
    </location>
</feature>
<evidence type="ECO:0000256" key="1">
    <source>
        <dbReference type="SAM" id="Phobius"/>
    </source>
</evidence>